<evidence type="ECO:0000256" key="9">
    <source>
        <dbReference type="ARBA" id="ARBA00023288"/>
    </source>
</evidence>
<dbReference type="RefSeq" id="WP_285756951.1">
    <property type="nucleotide sequence ID" value="NZ_BSQG01000001.1"/>
</dbReference>
<protein>
    <recommendedName>
        <fullName evidence="16">L,D-TPase catalytic domain-containing protein</fullName>
    </recommendedName>
</protein>
<dbReference type="GO" id="GO:0071972">
    <property type="term" value="F:peptidoglycan L,D-transpeptidase activity"/>
    <property type="evidence" value="ECO:0007669"/>
    <property type="project" value="TreeGrafter"/>
</dbReference>
<evidence type="ECO:0000256" key="11">
    <source>
        <dbReference type="ARBA" id="ARBA00023316"/>
    </source>
</evidence>
<evidence type="ECO:0000256" key="7">
    <source>
        <dbReference type="ARBA" id="ARBA00023136"/>
    </source>
</evidence>
<evidence type="ECO:0000256" key="6">
    <source>
        <dbReference type="ARBA" id="ARBA00022984"/>
    </source>
</evidence>
<dbReference type="GO" id="GO:0018104">
    <property type="term" value="P:peptidoglycan-protein cross-linking"/>
    <property type="evidence" value="ECO:0007669"/>
    <property type="project" value="TreeGrafter"/>
</dbReference>
<dbReference type="InterPro" id="IPR005490">
    <property type="entry name" value="LD_TPept_cat_dom"/>
</dbReference>
<proteinExistence type="predicted"/>
<dbReference type="Proteomes" id="UP001165092">
    <property type="component" value="Unassembled WGS sequence"/>
</dbReference>
<dbReference type="InterPro" id="IPR038063">
    <property type="entry name" value="Transpep_catalytic_dom"/>
</dbReference>
<feature type="region of interest" description="Disordered" evidence="14">
    <location>
        <begin position="141"/>
        <end position="173"/>
    </location>
</feature>
<dbReference type="Pfam" id="PF17964">
    <property type="entry name" value="Big_10"/>
    <property type="match status" value="1"/>
</dbReference>
<dbReference type="PROSITE" id="PS51257">
    <property type="entry name" value="PROKAR_LIPOPROTEIN"/>
    <property type="match status" value="1"/>
</dbReference>
<keyword evidence="8" id="KW-0564">Palmitate</keyword>
<feature type="active site" description="Proton donor/acceptor" evidence="13">
    <location>
        <position position="354"/>
    </location>
</feature>
<dbReference type="SUPFAM" id="SSF141523">
    <property type="entry name" value="L,D-transpeptidase catalytic domain-like"/>
    <property type="match status" value="1"/>
</dbReference>
<keyword evidence="5 13" id="KW-0133">Cell shape</keyword>
<dbReference type="InterPro" id="IPR041280">
    <property type="entry name" value="Big_10"/>
</dbReference>
<dbReference type="GO" id="GO:0016746">
    <property type="term" value="F:acyltransferase activity"/>
    <property type="evidence" value="ECO:0007669"/>
    <property type="project" value="UniProtKB-KW"/>
</dbReference>
<evidence type="ECO:0000256" key="3">
    <source>
        <dbReference type="ARBA" id="ARBA00022679"/>
    </source>
</evidence>
<evidence type="ECO:0000256" key="12">
    <source>
        <dbReference type="ARBA" id="ARBA00060592"/>
    </source>
</evidence>
<name>A0A9W6P2V7_9ACTN</name>
<keyword evidence="4 15" id="KW-0732">Signal</keyword>
<keyword evidence="7" id="KW-0472">Membrane</keyword>
<dbReference type="InterPro" id="IPR050979">
    <property type="entry name" value="LD-transpeptidase"/>
</dbReference>
<dbReference type="Gene3D" id="2.60.40.3710">
    <property type="match status" value="1"/>
</dbReference>
<evidence type="ECO:0000256" key="15">
    <source>
        <dbReference type="SAM" id="SignalP"/>
    </source>
</evidence>
<feature type="active site" description="Nucleophile" evidence="13">
    <location>
        <position position="371"/>
    </location>
</feature>
<feature type="compositionally biased region" description="Polar residues" evidence="14">
    <location>
        <begin position="149"/>
        <end position="161"/>
    </location>
</feature>
<feature type="chain" id="PRO_5040829948" description="L,D-TPase catalytic domain-containing protein" evidence="15">
    <location>
        <begin position="32"/>
        <end position="444"/>
    </location>
</feature>
<accession>A0A9W6P2V7</accession>
<evidence type="ECO:0000259" key="16">
    <source>
        <dbReference type="PROSITE" id="PS52029"/>
    </source>
</evidence>
<dbReference type="AlphaFoldDB" id="A0A9W6P2V7"/>
<feature type="signal peptide" evidence="15">
    <location>
        <begin position="1"/>
        <end position="31"/>
    </location>
</feature>
<evidence type="ECO:0000256" key="4">
    <source>
        <dbReference type="ARBA" id="ARBA00022729"/>
    </source>
</evidence>
<evidence type="ECO:0000256" key="13">
    <source>
        <dbReference type="PROSITE-ProRule" id="PRU01373"/>
    </source>
</evidence>
<dbReference type="PROSITE" id="PS52029">
    <property type="entry name" value="LD_TPASE"/>
    <property type="match status" value="1"/>
</dbReference>
<keyword evidence="3" id="KW-0808">Transferase</keyword>
<keyword evidence="11 13" id="KW-0961">Cell wall biogenesis/degradation</keyword>
<feature type="region of interest" description="Disordered" evidence="14">
    <location>
        <begin position="419"/>
        <end position="444"/>
    </location>
</feature>
<keyword evidence="6 13" id="KW-0573">Peptidoglycan synthesis</keyword>
<dbReference type="PANTHER" id="PTHR30582:SF2">
    <property type="entry name" value="L,D-TRANSPEPTIDASE YCIB-RELATED"/>
    <property type="match status" value="1"/>
</dbReference>
<organism evidence="17 18">
    <name type="scientific">Nocardiopsis ansamitocini</name>
    <dbReference type="NCBI Taxonomy" id="1670832"/>
    <lineage>
        <taxon>Bacteria</taxon>
        <taxon>Bacillati</taxon>
        <taxon>Actinomycetota</taxon>
        <taxon>Actinomycetes</taxon>
        <taxon>Streptosporangiales</taxon>
        <taxon>Nocardiopsidaceae</taxon>
        <taxon>Nocardiopsis</taxon>
    </lineage>
</organism>
<evidence type="ECO:0000256" key="14">
    <source>
        <dbReference type="SAM" id="MobiDB-lite"/>
    </source>
</evidence>
<keyword evidence="18" id="KW-1185">Reference proteome</keyword>
<evidence type="ECO:0000256" key="1">
    <source>
        <dbReference type="ARBA" id="ARBA00004752"/>
    </source>
</evidence>
<keyword evidence="10" id="KW-0012">Acyltransferase</keyword>
<dbReference type="FunFam" id="2.40.440.10:FF:000005">
    <property type="entry name" value="L,D-transpeptidase 2"/>
    <property type="match status" value="1"/>
</dbReference>
<comment type="pathway">
    <text evidence="1 13">Cell wall biogenesis; peptidoglycan biosynthesis.</text>
</comment>
<dbReference type="CDD" id="cd13432">
    <property type="entry name" value="LDT_IgD_like_2"/>
    <property type="match status" value="1"/>
</dbReference>
<dbReference type="GO" id="GO:0071555">
    <property type="term" value="P:cell wall organization"/>
    <property type="evidence" value="ECO:0007669"/>
    <property type="project" value="UniProtKB-UniRule"/>
</dbReference>
<keyword evidence="9" id="KW-0449">Lipoprotein</keyword>
<dbReference type="EMBL" id="BSQG01000001">
    <property type="protein sequence ID" value="GLU46092.1"/>
    <property type="molecule type" value="Genomic_DNA"/>
</dbReference>
<dbReference type="GO" id="GO:0005576">
    <property type="term" value="C:extracellular region"/>
    <property type="evidence" value="ECO:0007669"/>
    <property type="project" value="TreeGrafter"/>
</dbReference>
<dbReference type="Gene3D" id="2.60.40.3780">
    <property type="match status" value="1"/>
</dbReference>
<comment type="caution">
    <text evidence="17">The sequence shown here is derived from an EMBL/GenBank/DDBJ whole genome shotgun (WGS) entry which is preliminary data.</text>
</comment>
<evidence type="ECO:0000313" key="18">
    <source>
        <dbReference type="Proteomes" id="UP001165092"/>
    </source>
</evidence>
<evidence type="ECO:0000256" key="2">
    <source>
        <dbReference type="ARBA" id="ARBA00022475"/>
    </source>
</evidence>
<dbReference type="CDD" id="cd16913">
    <property type="entry name" value="YkuD_like"/>
    <property type="match status" value="1"/>
</dbReference>
<evidence type="ECO:0000256" key="8">
    <source>
        <dbReference type="ARBA" id="ARBA00023139"/>
    </source>
</evidence>
<gene>
    <name evidence="17" type="ORF">Nans01_04430</name>
</gene>
<dbReference type="Gene3D" id="2.40.440.10">
    <property type="entry name" value="L,D-transpeptidase catalytic domain-like"/>
    <property type="match status" value="1"/>
</dbReference>
<evidence type="ECO:0000256" key="10">
    <source>
        <dbReference type="ARBA" id="ARBA00023315"/>
    </source>
</evidence>
<dbReference type="Pfam" id="PF03734">
    <property type="entry name" value="YkuD"/>
    <property type="match status" value="1"/>
</dbReference>
<keyword evidence="2" id="KW-1003">Cell membrane</keyword>
<reference evidence="17" key="1">
    <citation type="submission" date="2023-02" db="EMBL/GenBank/DDBJ databases">
        <title>Nocardiopsis ansamitocini NBRC 112285.</title>
        <authorList>
            <person name="Ichikawa N."/>
            <person name="Sato H."/>
            <person name="Tonouchi N."/>
        </authorList>
    </citation>
    <scope>NUCLEOTIDE SEQUENCE</scope>
    <source>
        <strain evidence="17">NBRC 112285</strain>
    </source>
</reference>
<dbReference type="GO" id="GO:0008360">
    <property type="term" value="P:regulation of cell shape"/>
    <property type="evidence" value="ECO:0007669"/>
    <property type="project" value="UniProtKB-UniRule"/>
</dbReference>
<dbReference type="PANTHER" id="PTHR30582">
    <property type="entry name" value="L,D-TRANSPEPTIDASE"/>
    <property type="match status" value="1"/>
</dbReference>
<evidence type="ECO:0000256" key="5">
    <source>
        <dbReference type="ARBA" id="ARBA00022960"/>
    </source>
</evidence>
<comment type="pathway">
    <text evidence="12">Glycan biosynthesis.</text>
</comment>
<sequence>MKGSASPLVIRRLGAGLAGAVLFLAAACSGATEPEEGSGEAAKSAPVKLSITPAADETGVRPDAPVTVTAGGGTISDVTVTVVPVGGDIEAEGVPEAAPSPPAAGSDAFDAVTGTLNEERTEWTSDWTLTPGSEVTVVATGENPEGEQSESTSAFTTSDTPNGKHLEVQSNFPTSGDTVGVGMPVVVNFDLPVSNKAQVEAAMEVVSDQPAEGAWNWFGDQMVVFRTKEYWTPGQKVTVNMHLAGVNAAEGVYGVKNRQLNFEVGRSQVSTIDDSSHRMVVERDGEQIKDFPISNGDATTRAFTTTSGVHLTMEKYQHLIMDSATVGIPQGSPGYYYLDVNYAVRVSNSGEFTHAAPWNSSLGQANLSHGCTNMSTEDAKWFYENSLMGDPVVIEGTDRELEVDNGWGYWQRSWEEWLDNSETGEADKTDEAGSPGSPHGSAER</sequence>
<evidence type="ECO:0000313" key="17">
    <source>
        <dbReference type="EMBL" id="GLU46092.1"/>
    </source>
</evidence>
<feature type="domain" description="L,D-TPase catalytic" evidence="16">
    <location>
        <begin position="268"/>
        <end position="395"/>
    </location>
</feature>